<dbReference type="PROSITE" id="PS51481">
    <property type="entry name" value="DHAK"/>
    <property type="match status" value="1"/>
</dbReference>
<name>A0A1Q9LBQ8_9PSEU</name>
<sequence length="332" mass="33679">MSPYFAASPDALVDDALAGFALAHADLVRLVPDPGYVTAVAPAPTRVVGLVSGGGSGHEPLHAGFVGAGLLDAACPGRVFASPHNRQVYAASKAVAGPGGVLHVVKNYTGDKINFAIAAERLQHDGIRCARVLVDDDVATDSADIAVGRRGTGATAVLEKLLGAAADTGADLDALVALGERVVAGSRSIAVASAAHTSPATGAPAFDLPAGEVEYGVGIHGERSGRTRPLGEVADLVRDMTGELLGSLGLAPGERVIALVNGLGRTTPMELYGIHRHFAAALADRGVVLERVLVGSVVTALDMRGFSLSATRTDDGLTALWDAPATAPAWKA</sequence>
<proteinExistence type="predicted"/>
<dbReference type="Gene3D" id="3.30.1180.20">
    <property type="entry name" value="Dihydroxyacetone kinase, domain 2"/>
    <property type="match status" value="1"/>
</dbReference>
<dbReference type="GO" id="GO:0019563">
    <property type="term" value="P:glycerol catabolic process"/>
    <property type="evidence" value="ECO:0007669"/>
    <property type="project" value="TreeGrafter"/>
</dbReference>
<dbReference type="InterPro" id="IPR004006">
    <property type="entry name" value="DhaK_dom"/>
</dbReference>
<dbReference type="PANTHER" id="PTHR28629">
    <property type="entry name" value="TRIOKINASE/FMN CYCLASE"/>
    <property type="match status" value="1"/>
</dbReference>
<dbReference type="InterPro" id="IPR050861">
    <property type="entry name" value="Dihydroxyacetone_Kinase"/>
</dbReference>
<dbReference type="PANTHER" id="PTHR28629:SF4">
    <property type="entry name" value="TRIOKINASE_FMN CYCLASE"/>
    <property type="match status" value="1"/>
</dbReference>
<dbReference type="FunFam" id="3.40.50.10440:FF:000001">
    <property type="entry name" value="Dihydroxyacetone kinase, DhaK subunit"/>
    <property type="match status" value="1"/>
</dbReference>
<dbReference type="OrthoDB" id="9806345at2"/>
<dbReference type="RefSeq" id="WP_075978645.1">
    <property type="nucleotide sequence ID" value="NZ_MKQR01000032.1"/>
</dbReference>
<gene>
    <name evidence="2" type="ORF">BJP25_05065</name>
</gene>
<evidence type="ECO:0000313" key="2">
    <source>
        <dbReference type="EMBL" id="OLR89462.1"/>
    </source>
</evidence>
<comment type="caution">
    <text evidence="2">The sequence shown here is derived from an EMBL/GenBank/DDBJ whole genome shotgun (WGS) entry which is preliminary data.</text>
</comment>
<reference evidence="2 3" key="1">
    <citation type="submission" date="2016-10" db="EMBL/GenBank/DDBJ databases">
        <title>The Draft Genome Sequence of Actinokineospora bangkokensis 44EHWT reveals the biosynthetic pathway of antifungal compounds Thailandins with unusual extender unit butylmalonyl-CoA.</title>
        <authorList>
            <person name="Greule A."/>
            <person name="Intra B."/>
            <person name="Flemming S."/>
            <person name="Rommel M.G."/>
            <person name="Panbangred W."/>
            <person name="Bechthold A."/>
        </authorList>
    </citation>
    <scope>NUCLEOTIDE SEQUENCE [LARGE SCALE GENOMIC DNA]</scope>
    <source>
        <strain evidence="2 3">44EHW</strain>
    </source>
</reference>
<dbReference type="SUPFAM" id="SSF82549">
    <property type="entry name" value="DAK1/DegV-like"/>
    <property type="match status" value="1"/>
</dbReference>
<dbReference type="GO" id="GO:0004371">
    <property type="term" value="F:glycerone kinase activity"/>
    <property type="evidence" value="ECO:0007669"/>
    <property type="project" value="InterPro"/>
</dbReference>
<keyword evidence="3" id="KW-1185">Reference proteome</keyword>
<dbReference type="Pfam" id="PF02733">
    <property type="entry name" value="Dak1"/>
    <property type="match status" value="1"/>
</dbReference>
<keyword evidence="2" id="KW-0808">Transferase</keyword>
<organism evidence="2 3">
    <name type="scientific">Actinokineospora bangkokensis</name>
    <dbReference type="NCBI Taxonomy" id="1193682"/>
    <lineage>
        <taxon>Bacteria</taxon>
        <taxon>Bacillati</taxon>
        <taxon>Actinomycetota</taxon>
        <taxon>Actinomycetes</taxon>
        <taxon>Pseudonocardiales</taxon>
        <taxon>Pseudonocardiaceae</taxon>
        <taxon>Actinokineospora</taxon>
    </lineage>
</organism>
<dbReference type="AlphaFoldDB" id="A0A1Q9LBQ8"/>
<dbReference type="Proteomes" id="UP000186040">
    <property type="component" value="Unassembled WGS sequence"/>
</dbReference>
<dbReference type="EMBL" id="MKQR01000032">
    <property type="protein sequence ID" value="OLR89462.1"/>
    <property type="molecule type" value="Genomic_DNA"/>
</dbReference>
<accession>A0A1Q9LBQ8</accession>
<dbReference type="STRING" id="1193682.BJP25_05065"/>
<protein>
    <submittedName>
        <fullName evidence="2">Dihydroxyacetone kinase</fullName>
    </submittedName>
</protein>
<dbReference type="Gene3D" id="3.40.50.10440">
    <property type="entry name" value="Dihydroxyacetone kinase, domain 1"/>
    <property type="match status" value="1"/>
</dbReference>
<evidence type="ECO:0000259" key="1">
    <source>
        <dbReference type="PROSITE" id="PS51481"/>
    </source>
</evidence>
<dbReference type="GO" id="GO:0005829">
    <property type="term" value="C:cytosol"/>
    <property type="evidence" value="ECO:0007669"/>
    <property type="project" value="TreeGrafter"/>
</dbReference>
<keyword evidence="2" id="KW-0418">Kinase</keyword>
<feature type="domain" description="DhaK" evidence="1">
    <location>
        <begin position="8"/>
        <end position="330"/>
    </location>
</feature>
<evidence type="ECO:0000313" key="3">
    <source>
        <dbReference type="Proteomes" id="UP000186040"/>
    </source>
</evidence>